<dbReference type="InterPro" id="IPR000836">
    <property type="entry name" value="PRTase_dom"/>
</dbReference>
<comment type="caution">
    <text evidence="2">The sequence shown here is derived from an EMBL/GenBank/DDBJ whole genome shotgun (WGS) entry which is preliminary data.</text>
</comment>
<dbReference type="CDD" id="cd06223">
    <property type="entry name" value="PRTases_typeI"/>
    <property type="match status" value="1"/>
</dbReference>
<evidence type="ECO:0000259" key="1">
    <source>
        <dbReference type="Pfam" id="PF00156"/>
    </source>
</evidence>
<dbReference type="InterPro" id="IPR050408">
    <property type="entry name" value="HGPRT"/>
</dbReference>
<evidence type="ECO:0000313" key="2">
    <source>
        <dbReference type="EMBL" id="EPY29209.1"/>
    </source>
</evidence>
<gene>
    <name evidence="2" type="ORF">STCU_04670</name>
</gene>
<proteinExistence type="predicted"/>
<keyword evidence="2" id="KW-0808">Transferase</keyword>
<feature type="domain" description="Phosphoribosyltransferase" evidence="1">
    <location>
        <begin position="50"/>
        <end position="161"/>
    </location>
</feature>
<dbReference type="GO" id="GO:0000287">
    <property type="term" value="F:magnesium ion binding"/>
    <property type="evidence" value="ECO:0007669"/>
    <property type="project" value="TreeGrafter"/>
</dbReference>
<keyword evidence="3" id="KW-1185">Reference proteome</keyword>
<dbReference type="GO" id="GO:0032263">
    <property type="term" value="P:GMP salvage"/>
    <property type="evidence" value="ECO:0007669"/>
    <property type="project" value="TreeGrafter"/>
</dbReference>
<evidence type="ECO:0000313" key="3">
    <source>
        <dbReference type="Proteomes" id="UP000015354"/>
    </source>
</evidence>
<dbReference type="SUPFAM" id="SSF53271">
    <property type="entry name" value="PRTase-like"/>
    <property type="match status" value="1"/>
</dbReference>
<organism evidence="2 3">
    <name type="scientific">Strigomonas culicis</name>
    <dbReference type="NCBI Taxonomy" id="28005"/>
    <lineage>
        <taxon>Eukaryota</taxon>
        <taxon>Discoba</taxon>
        <taxon>Euglenozoa</taxon>
        <taxon>Kinetoplastea</taxon>
        <taxon>Metakinetoplastina</taxon>
        <taxon>Trypanosomatida</taxon>
        <taxon>Trypanosomatidae</taxon>
        <taxon>Strigomonadinae</taxon>
        <taxon>Strigomonas</taxon>
    </lineage>
</organism>
<dbReference type="EMBL" id="ATMH01004670">
    <property type="protein sequence ID" value="EPY29209.1"/>
    <property type="molecule type" value="Genomic_DNA"/>
</dbReference>
<dbReference type="Proteomes" id="UP000015354">
    <property type="component" value="Unassembled WGS sequence"/>
</dbReference>
<dbReference type="GO" id="GO:0004422">
    <property type="term" value="F:hypoxanthine phosphoribosyltransferase activity"/>
    <property type="evidence" value="ECO:0007669"/>
    <property type="project" value="TreeGrafter"/>
</dbReference>
<reference evidence="2 3" key="1">
    <citation type="journal article" date="2013" name="PLoS ONE">
        <title>Predicting the Proteins of Angomonas deanei, Strigomonas culicis and Their Respective Endosymbionts Reveals New Aspects of the Trypanosomatidae Family.</title>
        <authorList>
            <person name="Motta M.C."/>
            <person name="Martins A.C."/>
            <person name="de Souza S.S."/>
            <person name="Catta-Preta C.M."/>
            <person name="Silva R."/>
            <person name="Klein C.C."/>
            <person name="de Almeida L.G."/>
            <person name="de Lima Cunha O."/>
            <person name="Ciapina L.P."/>
            <person name="Brocchi M."/>
            <person name="Colabardini A.C."/>
            <person name="de Araujo Lima B."/>
            <person name="Machado C.R."/>
            <person name="de Almeida Soares C.M."/>
            <person name="Probst C.M."/>
            <person name="de Menezes C.B."/>
            <person name="Thompson C.E."/>
            <person name="Bartholomeu D.C."/>
            <person name="Gradia D.F."/>
            <person name="Pavoni D.P."/>
            <person name="Grisard E.C."/>
            <person name="Fantinatti-Garboggini F."/>
            <person name="Marchini F.K."/>
            <person name="Rodrigues-Luiz G.F."/>
            <person name="Wagner G."/>
            <person name="Goldman G.H."/>
            <person name="Fietto J.L."/>
            <person name="Elias M.C."/>
            <person name="Goldman M.H."/>
            <person name="Sagot M.F."/>
            <person name="Pereira M."/>
            <person name="Stoco P.H."/>
            <person name="de Mendonca-Neto R.P."/>
            <person name="Teixeira S.M."/>
            <person name="Maciel T.E."/>
            <person name="de Oliveira Mendes T.A."/>
            <person name="Urmenyi T.P."/>
            <person name="de Souza W."/>
            <person name="Schenkman S."/>
            <person name="de Vasconcelos A.T."/>
        </authorList>
    </citation>
    <scope>NUCLEOTIDE SEQUENCE [LARGE SCALE GENOMIC DNA]</scope>
</reference>
<dbReference type="GO" id="GO:0032264">
    <property type="term" value="P:IMP salvage"/>
    <property type="evidence" value="ECO:0007669"/>
    <property type="project" value="TreeGrafter"/>
</dbReference>
<dbReference type="GO" id="GO:0006178">
    <property type="term" value="P:guanine salvage"/>
    <property type="evidence" value="ECO:0007669"/>
    <property type="project" value="TreeGrafter"/>
</dbReference>
<dbReference type="InterPro" id="IPR029057">
    <property type="entry name" value="PRTase-like"/>
</dbReference>
<keyword evidence="2" id="KW-0328">Glycosyltransferase</keyword>
<dbReference type="OrthoDB" id="9449045at2759"/>
<dbReference type="Pfam" id="PF00156">
    <property type="entry name" value="Pribosyltran"/>
    <property type="match status" value="1"/>
</dbReference>
<accession>S9UKA8</accession>
<name>S9UKA8_9TRYP</name>
<protein>
    <submittedName>
        <fullName evidence="2">Hypoxanthine phosphoribosyltransferase</fullName>
    </submittedName>
</protein>
<dbReference type="PANTHER" id="PTHR43340">
    <property type="entry name" value="HYPOXANTHINE-GUANINE PHOSPHORIBOSYLTRANSFERASE"/>
    <property type="match status" value="1"/>
</dbReference>
<dbReference type="Gene3D" id="3.40.50.2020">
    <property type="match status" value="1"/>
</dbReference>
<dbReference type="AlphaFoldDB" id="S9UKA8"/>
<dbReference type="GO" id="GO:0046100">
    <property type="term" value="P:hypoxanthine metabolic process"/>
    <property type="evidence" value="ECO:0007669"/>
    <property type="project" value="TreeGrafter"/>
</dbReference>
<sequence>MASSVVATEDEIQKRIRDMAQQLAAHYLPLTHQDSAAAEEGVEAPISLDNPLILVSVLKGSYIFTADLVRYLHDAGLPNVCDFVRLSSYNAGTSSTGQIETLLSLKYKNLRNKHVLIVEDVCDSGRTLSYFHKYMQETYAPKSLKTLVLVNKVDGARKVDYEPEYAVMTGPNEYIIGYGFEVNDRYRDFRHVFVLKDGEAGRYPLKL</sequence>
<dbReference type="GO" id="GO:0005829">
    <property type="term" value="C:cytosol"/>
    <property type="evidence" value="ECO:0007669"/>
    <property type="project" value="TreeGrafter"/>
</dbReference>
<dbReference type="PANTHER" id="PTHR43340:SF1">
    <property type="entry name" value="HYPOXANTHINE PHOSPHORIBOSYLTRANSFERASE"/>
    <property type="match status" value="1"/>
</dbReference>